<dbReference type="RefSeq" id="XP_001319418.1">
    <property type="nucleotide sequence ID" value="XM_001319383.1"/>
</dbReference>
<name>A2EJD8_TRIV3</name>
<dbReference type="KEGG" id="tva:4765085"/>
<protein>
    <submittedName>
        <fullName evidence="1">Uncharacterized protein</fullName>
    </submittedName>
</protein>
<dbReference type="AlphaFoldDB" id="A2EJD8"/>
<evidence type="ECO:0000313" key="1">
    <source>
        <dbReference type="EMBL" id="EAY07195.1"/>
    </source>
</evidence>
<proteinExistence type="predicted"/>
<reference evidence="1" key="1">
    <citation type="submission" date="2006-10" db="EMBL/GenBank/DDBJ databases">
        <authorList>
            <person name="Amadeo P."/>
            <person name="Zhao Q."/>
            <person name="Wortman J."/>
            <person name="Fraser-Liggett C."/>
            <person name="Carlton J."/>
        </authorList>
    </citation>
    <scope>NUCLEOTIDE SEQUENCE</scope>
    <source>
        <strain evidence="1">G3</strain>
    </source>
</reference>
<accession>A2EJD8</accession>
<reference evidence="1" key="2">
    <citation type="journal article" date="2007" name="Science">
        <title>Draft genome sequence of the sexually transmitted pathogen Trichomonas vaginalis.</title>
        <authorList>
            <person name="Carlton J.M."/>
            <person name="Hirt R.P."/>
            <person name="Silva J.C."/>
            <person name="Delcher A.L."/>
            <person name="Schatz M."/>
            <person name="Zhao Q."/>
            <person name="Wortman J.R."/>
            <person name="Bidwell S.L."/>
            <person name="Alsmark U.C.M."/>
            <person name="Besteiro S."/>
            <person name="Sicheritz-Ponten T."/>
            <person name="Noel C.J."/>
            <person name="Dacks J.B."/>
            <person name="Foster P.G."/>
            <person name="Simillion C."/>
            <person name="Van de Peer Y."/>
            <person name="Miranda-Saavedra D."/>
            <person name="Barton G.J."/>
            <person name="Westrop G.D."/>
            <person name="Mueller S."/>
            <person name="Dessi D."/>
            <person name="Fiori P.L."/>
            <person name="Ren Q."/>
            <person name="Paulsen I."/>
            <person name="Zhang H."/>
            <person name="Bastida-Corcuera F.D."/>
            <person name="Simoes-Barbosa A."/>
            <person name="Brown M.T."/>
            <person name="Hayes R.D."/>
            <person name="Mukherjee M."/>
            <person name="Okumura C.Y."/>
            <person name="Schneider R."/>
            <person name="Smith A.J."/>
            <person name="Vanacova S."/>
            <person name="Villalvazo M."/>
            <person name="Haas B.J."/>
            <person name="Pertea M."/>
            <person name="Feldblyum T.V."/>
            <person name="Utterback T.R."/>
            <person name="Shu C.L."/>
            <person name="Osoegawa K."/>
            <person name="de Jong P.J."/>
            <person name="Hrdy I."/>
            <person name="Horvathova L."/>
            <person name="Zubacova Z."/>
            <person name="Dolezal P."/>
            <person name="Malik S.B."/>
            <person name="Logsdon J.M. Jr."/>
            <person name="Henze K."/>
            <person name="Gupta A."/>
            <person name="Wang C.C."/>
            <person name="Dunne R.L."/>
            <person name="Upcroft J.A."/>
            <person name="Upcroft P."/>
            <person name="White O."/>
            <person name="Salzberg S.L."/>
            <person name="Tang P."/>
            <person name="Chiu C.-H."/>
            <person name="Lee Y.-S."/>
            <person name="Embley T.M."/>
            <person name="Coombs G.H."/>
            <person name="Mottram J.C."/>
            <person name="Tachezy J."/>
            <person name="Fraser-Liggett C.M."/>
            <person name="Johnson P.J."/>
        </authorList>
    </citation>
    <scope>NUCLEOTIDE SEQUENCE [LARGE SCALE GENOMIC DNA]</scope>
    <source>
        <strain evidence="1">G3</strain>
    </source>
</reference>
<dbReference type="VEuPathDB" id="TrichDB:TVAG_050100"/>
<keyword evidence="2" id="KW-1185">Reference proteome</keyword>
<sequence length="397" mass="46040">MTEEEEEKNEAHENKLWDAMSFLESMGGIGSAMKTRFMSTLTALNRRMHFFTGNREERDDDQTHQNWYFTNAYNFLSNAINLFNIRRFYSIFSSMTPDFTPEENVFANESDIENAFGVNRGGTLYLGKYSIEQCTELIRNSKFNDDFQRMGYPDWYIEFDLSDCFTHLAYVFSRHLEGKEKYIAFLAIEVGEFQLKETSAKGKGTAILSQYLPKSLNLLNVKWLSLQDPLSKFSAKRPRLPGQRFPGTGAGRHVFEFFIQLCTKSERDGIVNTPEHFHNAFIYEGFLFLDADVEGNFRAMKRDLASDIQNRGLAAVSWAIYLGFLRENDTPVKWKPEEQAFAISEQFKRYFDSPSYNSAVNEAENSRGKYHLVWEEAESYCFAAVDEFSERENVTNV</sequence>
<dbReference type="OrthoDB" id="31616at2759"/>
<dbReference type="Proteomes" id="UP000001542">
    <property type="component" value="Unassembled WGS sequence"/>
</dbReference>
<dbReference type="EMBL" id="DS113405">
    <property type="protein sequence ID" value="EAY07195.1"/>
    <property type="molecule type" value="Genomic_DNA"/>
</dbReference>
<gene>
    <name evidence="1" type="ORF">TVAG_050100</name>
</gene>
<dbReference type="VEuPathDB" id="TrichDB:TVAGG3_0389420"/>
<organism evidence="1 2">
    <name type="scientific">Trichomonas vaginalis (strain ATCC PRA-98 / G3)</name>
    <dbReference type="NCBI Taxonomy" id="412133"/>
    <lineage>
        <taxon>Eukaryota</taxon>
        <taxon>Metamonada</taxon>
        <taxon>Parabasalia</taxon>
        <taxon>Trichomonadida</taxon>
        <taxon>Trichomonadidae</taxon>
        <taxon>Trichomonas</taxon>
    </lineage>
</organism>
<dbReference type="eggNOG" id="ENOG502S4J5">
    <property type="taxonomic scope" value="Eukaryota"/>
</dbReference>
<evidence type="ECO:0000313" key="2">
    <source>
        <dbReference type="Proteomes" id="UP000001542"/>
    </source>
</evidence>
<dbReference type="InParanoid" id="A2EJD8"/>